<comment type="caution">
    <text evidence="2">The sequence shown here is derived from an EMBL/GenBank/DDBJ whole genome shotgun (WGS) entry which is preliminary data.</text>
</comment>
<protein>
    <submittedName>
        <fullName evidence="2">AraC family transcriptional regulator</fullName>
    </submittedName>
</protein>
<dbReference type="SUPFAM" id="SSF51182">
    <property type="entry name" value="RmlC-like cupins"/>
    <property type="match status" value="1"/>
</dbReference>
<evidence type="ECO:0000313" key="3">
    <source>
        <dbReference type="Proteomes" id="UP000217005"/>
    </source>
</evidence>
<dbReference type="InterPro" id="IPR011051">
    <property type="entry name" value="RmlC_Cupin_sf"/>
</dbReference>
<feature type="domain" description="HTH araC/xylS-type" evidence="1">
    <location>
        <begin position="183"/>
        <end position="248"/>
    </location>
</feature>
<dbReference type="RefSeq" id="WP_094826915.1">
    <property type="nucleotide sequence ID" value="NZ_NEVL01000003.1"/>
</dbReference>
<dbReference type="GO" id="GO:0003700">
    <property type="term" value="F:DNA-binding transcription factor activity"/>
    <property type="evidence" value="ECO:0007669"/>
    <property type="project" value="InterPro"/>
</dbReference>
<dbReference type="Proteomes" id="UP000217005">
    <property type="component" value="Unassembled WGS sequence"/>
</dbReference>
<dbReference type="AlphaFoldDB" id="A0A261SFF9"/>
<dbReference type="Gene3D" id="1.10.10.60">
    <property type="entry name" value="Homeodomain-like"/>
    <property type="match status" value="1"/>
</dbReference>
<accession>A0A261SFF9</accession>
<dbReference type="EMBL" id="NEVL01000003">
    <property type="protein sequence ID" value="OZI36106.1"/>
    <property type="molecule type" value="Genomic_DNA"/>
</dbReference>
<dbReference type="Pfam" id="PF12833">
    <property type="entry name" value="HTH_18"/>
    <property type="match status" value="1"/>
</dbReference>
<sequence length="273" mass="29387">MTRTVPLSSKLDLIARTGFALSASRQPRYAFNWHKHDCAMLLWPRAGALDTAWRDDDGARRSSRLVRGQALLLPSHVEHSTRAQSVSQQHGELYLSPDLLRACSAEGVLQLDGAAQSMLDALWKPALSAQAQPALIAALIAQLDSSRPAPLAATPTHLARRWVDALRQQLDDGHPAPTVAESAIALGVSTRTLQRACLDAYGLAPVALRRILVAQIARHRIALGEAPALVSAELGFASSGHLGRLLRAIDTRHALTDLAQAATPFDEDPARLT</sequence>
<evidence type="ECO:0000259" key="1">
    <source>
        <dbReference type="Pfam" id="PF12833"/>
    </source>
</evidence>
<dbReference type="OrthoDB" id="8847039at2"/>
<name>A0A261SFF9_9BORD</name>
<dbReference type="InterPro" id="IPR018060">
    <property type="entry name" value="HTH_AraC"/>
</dbReference>
<gene>
    <name evidence="2" type="ORF">CEG14_13825</name>
</gene>
<dbReference type="GO" id="GO:0043565">
    <property type="term" value="F:sequence-specific DNA binding"/>
    <property type="evidence" value="ECO:0007669"/>
    <property type="project" value="InterPro"/>
</dbReference>
<proteinExistence type="predicted"/>
<reference evidence="2 3" key="1">
    <citation type="submission" date="2017-05" db="EMBL/GenBank/DDBJ databases">
        <title>Complete and WGS of Bordetella genogroups.</title>
        <authorList>
            <person name="Spilker T."/>
            <person name="LiPuma J."/>
        </authorList>
    </citation>
    <scope>NUCLEOTIDE SEQUENCE [LARGE SCALE GENOMIC DNA]</scope>
    <source>
        <strain evidence="2 3">AU17610</strain>
    </source>
</reference>
<organism evidence="2 3">
    <name type="scientific">Bordetella genomosp. 1</name>
    <dbReference type="NCBI Taxonomy" id="1395607"/>
    <lineage>
        <taxon>Bacteria</taxon>
        <taxon>Pseudomonadati</taxon>
        <taxon>Pseudomonadota</taxon>
        <taxon>Betaproteobacteria</taxon>
        <taxon>Burkholderiales</taxon>
        <taxon>Alcaligenaceae</taxon>
        <taxon>Bordetella</taxon>
    </lineage>
</organism>
<dbReference type="PANTHER" id="PTHR11019">
    <property type="entry name" value="HTH-TYPE TRANSCRIPTIONAL REGULATOR NIMR"/>
    <property type="match status" value="1"/>
</dbReference>
<dbReference type="PANTHER" id="PTHR11019:SF199">
    <property type="entry name" value="HTH-TYPE TRANSCRIPTIONAL REGULATOR NIMR"/>
    <property type="match status" value="1"/>
</dbReference>
<evidence type="ECO:0000313" key="2">
    <source>
        <dbReference type="EMBL" id="OZI36106.1"/>
    </source>
</evidence>